<feature type="compositionally biased region" description="Basic and acidic residues" evidence="1">
    <location>
        <begin position="1811"/>
        <end position="1822"/>
    </location>
</feature>
<feature type="region of interest" description="Disordered" evidence="1">
    <location>
        <begin position="890"/>
        <end position="960"/>
    </location>
</feature>
<dbReference type="PANTHER" id="PTHR13924:SF11">
    <property type="entry name" value="TRANSFORMING ACIDIC COILED-COIL-CONTAINING PROTEIN 2"/>
    <property type="match status" value="1"/>
</dbReference>
<feature type="region of interest" description="Disordered" evidence="1">
    <location>
        <begin position="608"/>
        <end position="663"/>
    </location>
</feature>
<dbReference type="GO" id="GO:0007097">
    <property type="term" value="P:nuclear migration"/>
    <property type="evidence" value="ECO:0007669"/>
    <property type="project" value="TreeGrafter"/>
</dbReference>
<feature type="compositionally biased region" description="Low complexity" evidence="1">
    <location>
        <begin position="2961"/>
        <end position="2977"/>
    </location>
</feature>
<feature type="compositionally biased region" description="Polar residues" evidence="1">
    <location>
        <begin position="278"/>
        <end position="287"/>
    </location>
</feature>
<feature type="compositionally biased region" description="Basic residues" evidence="1">
    <location>
        <begin position="3123"/>
        <end position="3138"/>
    </location>
</feature>
<keyword evidence="3" id="KW-1185">Reference proteome</keyword>
<feature type="compositionally biased region" description="Basic and acidic residues" evidence="1">
    <location>
        <begin position="2227"/>
        <end position="2241"/>
    </location>
</feature>
<feature type="compositionally biased region" description="Basic and acidic residues" evidence="1">
    <location>
        <begin position="2047"/>
        <end position="2061"/>
    </location>
</feature>
<feature type="region of interest" description="Disordered" evidence="1">
    <location>
        <begin position="44"/>
        <end position="100"/>
    </location>
</feature>
<dbReference type="GO" id="GO:0005737">
    <property type="term" value="C:cytoplasm"/>
    <property type="evidence" value="ECO:0007669"/>
    <property type="project" value="TreeGrafter"/>
</dbReference>
<feature type="compositionally biased region" description="Polar residues" evidence="1">
    <location>
        <begin position="3416"/>
        <end position="3431"/>
    </location>
</feature>
<feature type="compositionally biased region" description="Basic residues" evidence="1">
    <location>
        <begin position="501"/>
        <end position="517"/>
    </location>
</feature>
<feature type="compositionally biased region" description="Polar residues" evidence="1">
    <location>
        <begin position="2208"/>
        <end position="2217"/>
    </location>
</feature>
<feature type="region of interest" description="Disordered" evidence="1">
    <location>
        <begin position="2443"/>
        <end position="2467"/>
    </location>
</feature>
<feature type="region of interest" description="Disordered" evidence="1">
    <location>
        <begin position="3465"/>
        <end position="3542"/>
    </location>
</feature>
<feature type="compositionally biased region" description="Basic and acidic residues" evidence="1">
    <location>
        <begin position="2702"/>
        <end position="2759"/>
    </location>
</feature>
<feature type="compositionally biased region" description="Polar residues" evidence="1">
    <location>
        <begin position="2100"/>
        <end position="2109"/>
    </location>
</feature>
<feature type="compositionally biased region" description="Pro residues" evidence="1">
    <location>
        <begin position="2908"/>
        <end position="2938"/>
    </location>
</feature>
<feature type="region of interest" description="Disordered" evidence="1">
    <location>
        <begin position="2208"/>
        <end position="2258"/>
    </location>
</feature>
<feature type="compositionally biased region" description="Polar residues" evidence="1">
    <location>
        <begin position="3581"/>
        <end position="3597"/>
    </location>
</feature>
<feature type="compositionally biased region" description="Polar residues" evidence="1">
    <location>
        <begin position="833"/>
        <end position="845"/>
    </location>
</feature>
<feature type="region of interest" description="Disordered" evidence="1">
    <location>
        <begin position="2371"/>
        <end position="2410"/>
    </location>
</feature>
<dbReference type="Proteomes" id="UP001174136">
    <property type="component" value="Unassembled WGS sequence"/>
</dbReference>
<feature type="compositionally biased region" description="Basic and acidic residues" evidence="1">
    <location>
        <begin position="1783"/>
        <end position="1795"/>
    </location>
</feature>
<dbReference type="GO" id="GO:0007052">
    <property type="term" value="P:mitotic spindle organization"/>
    <property type="evidence" value="ECO:0007669"/>
    <property type="project" value="InterPro"/>
</dbReference>
<dbReference type="PANTHER" id="PTHR13924">
    <property type="entry name" value="TRANSFORMING ACIDIC COILED-COIL CONTAINING PROTEIN 1/2"/>
    <property type="match status" value="1"/>
</dbReference>
<feature type="compositionally biased region" description="Basic and acidic residues" evidence="1">
    <location>
        <begin position="2832"/>
        <end position="2868"/>
    </location>
</feature>
<feature type="compositionally biased region" description="Pro residues" evidence="1">
    <location>
        <begin position="3275"/>
        <end position="3284"/>
    </location>
</feature>
<feature type="compositionally biased region" description="Basic and acidic residues" evidence="1">
    <location>
        <begin position="890"/>
        <end position="899"/>
    </location>
</feature>
<feature type="compositionally biased region" description="Basic and acidic residues" evidence="1">
    <location>
        <begin position="3391"/>
        <end position="3400"/>
    </location>
</feature>
<feature type="region of interest" description="Disordered" evidence="1">
    <location>
        <begin position="826"/>
        <end position="849"/>
    </location>
</feature>
<evidence type="ECO:0000313" key="2">
    <source>
        <dbReference type="EMBL" id="KAK0149817.1"/>
    </source>
</evidence>
<feature type="compositionally biased region" description="Polar residues" evidence="1">
    <location>
        <begin position="2996"/>
        <end position="3014"/>
    </location>
</feature>
<comment type="caution">
    <text evidence="2">The sequence shown here is derived from an EMBL/GenBank/DDBJ whole genome shotgun (WGS) entry which is preliminary data.</text>
</comment>
<feature type="compositionally biased region" description="Basic and acidic residues" evidence="1">
    <location>
        <begin position="518"/>
        <end position="528"/>
    </location>
</feature>
<sequence length="3728" mass="398571">MQFFREAFCRPCSARVTSPQEDMEYKMGNCMGIARNQTGSRESLTQSTAQQKSEGAVRTEQNTEASSLSLLPDIPVVSGVAEEEQSAGFSGFREREDDQEDELEFPHDLLPSLDFSSDLNIWESSLGSTKVSSGEKKDDQVNSLLAGLQQHMDVVPRLVAVDSSLRPHDGDPALTDVHTSPQTAAMPFPSVPPQSSLPPSVNLLDQELQEAFQECEEQMAMLGVFDPLECPNSSNSEATAALEEKTGQEAVNWANESSAQAPIIAHPGHSGGDHSNSRTHGNSEGANCQKDTLVFSFRNYILGMDDGAGRALGESKEGGQNSGVSQREHPENNSMEDTEIIAQRNTCNPMQSEAVSNIDYVKKTSTEPVLTAQGEDEKHVDSKAVVKQKIAGSFDNKKASGKKESKEAMLEGSDIKNKIQRDIHLEEDLDFKMAVIVQEMEKKADRAIEIVAQSSPVPCLQDTCETAVIESETHKQADLQTGEEQGINKDVDSQCVSHEREKKKKEKKGQRKKKRTEKRAAIAKESESVSKPQSNTDTTESTLSVTPAGLNIEHSIDCLVNAESPLQVVSHVVMCVEQPDNGLNYKEQLSPMETASFSPPLAAPDSGLSGLLLCSPPRNPTHSEGTQQSDHHNHTDGPPGPTNSADDTLSSGQHLTGSIKTDQNMPIQIQDWNSFNMNITLCTADDKTSTVESQEDVCTSKEEMHTNSPLTQHPALTSVGDGGRERALLDASAIATVLPLTTPTVAEFIEGEREGESERSDSAVSVATVAFTVSEAAGGDGGLGIIEISAVGEREDSLLDSLPPLSLIGSKEKCSLAFSFRETQAEEAEEGSCGSNTTRNNPVDTESNEAKDLLDADVELMTILSGTESEAEKEPLGTEACINTSLQEHSAVERERVGERAGGAGAGGGGGGEVAERGGIGREHRSSSQPECSAGGVSSAETERHPPPEAAESQVESHRCGEPVAAIIESTSATQHSLPEPPRARTGARAEGTVVLCNSSQRCSDNTEANSQDGFKQKPVTVEKALASGPSHEDTLITQTAIDHNGNGQCSAFLPLNAVQYSPSEVTESQQIQTVNSASDTVITTTTTISCVAEPCELADSQGTAGGAMSGAAGVSIRDNSGGHRRVHFNDTVKKGDSCSVGLRSTVPLDLGCASLPPLTVHESLHYPVVETSYSFIQEILQKSSKKMAPKSNESAKQTLTDHLEPTNRDVKSDRVNVQINTVEEKQGKGQLPKKDKADTKKTCVESGRQEVCFNNNGQLPSRILEMKRGSSEDVPDPSNTTDCTQSNLDILSSSITQSTPSLEVSDCFPEALSIKDDSAINTTDDPGEPKIDVEIEQKNENLRKGQSVDKDICCAKSTADTQSVDEVCVNTDIDKMPVPCAVEKKRVNYEECIDISRSAVSGTAALTEKKKSTASESGDVNTEQEKLTKSSKLDEEGIATACVSLVTEMEKLQINGLVSANKDPESPLVHDTNVTTVIVEEEVDRQSSICSSAKLSANNLAYKPLSDVSMLSPVGQISTDLHSISNWENVTLTNTASLNMELNDFNNDTSHPLDLKTAAGLEPTDTPKGVKDGSVIETTAISTGESSVTLEVTTNGQCLPISEQCASKPTLVLKNPGPMLSHLEIINDISLPDQPEIQSTENGNSKISENVIDTNDMVNDTKDALKCIYEHANPASVVLDNSPDFLIISPNREMDKQKQPSHSPPTIRQLGEFDNAIAQANVGPESGMWPISIEPISCDASIIDGLINVSQALSSSSALTQDNMKGRNRDHNSPFDEDETKPDEKPMHKQKETKVYSQTGTADSSPQQDNRSDKEAGEDIRNLPAMQLKVKDTELLIMPLKESKDVISGIEMEADSPTLANNLKATDNTLTSEVMLSGDDSQLVLGLDLQQFPTANTDPCSDGDAAVDRSDVRNLSQSKQALNHFAQQQETQGLGSSHTSEQSSVYLLEQGEEKSSRKISKTPLIEEGQNSAGILCESDGSDVLTANDHCVTGRVKGLEIIKNEEEAGEGAQGVNIANIANDLNKSGLAVEREAIANTEIATVCSRESEKTPEASKHESTPSELAKSSLDLMSKDEFGSKTGSEGQGTTVLPPCRQDQDGNPESTENTVAPVGKSPPNLTVPLETPLLLQVSVNGLDIHMVQTKNQSSDIFAGKANILSCESPGQPETLGKTPGSAVVVKIEGCKIEQCDIQGAVCKPLKLSSNKTAVSRSSTVAQTPIKGPDTTQDSKEDKASLDEKKKASQGLENNKMDKINNDTEEKQRLVKLTGAADVFGSGSVQGLGAHGSAVPLGSIDLSAFHDVSGVGSVAHVKMPTADDSNIAGDQVIDHSVDASPSVLVASKSPENLVQTAFDVTTNLENADKDLAINAPAYTGSSTDRVPGDKGSVTPPHTDLDNTSHPLIESKTPRERVETSLDFDLGPDLLAADSAKEYSAATSTTEPVCASAANVPDSRTQVPTSPDGGITARQEPETGWIKELREAAGLCQSDHKSAGDASDSHTFLRPLPSLESPQLEFLTPTEDITVPLSLLSNTLTAAAEEEDTSNTASVGYVQQPEAVLNGAEKPVQLPEAVKQAEKLPDPVKESAQLPEPEKLPETLSEPLKLPEPLPELLEIPVLRPEPVNESVQLPEPQKLLESLPEPVEIPVQLLEPVKLPEPLKEPVDIPVELPEPVKLTEKLPEPVKETEQLSEPVEQTETLSEPVKVPEKLSEPVKVPEKLSEPVKETEQLPEPVERTETLSEPVKLPEKLSEPGKVPEKLSEPVKLPDTIPEPVKHKVEIPEQAKPLPEPTEPTENSVEFSEPVKELEHPLQVQQPTLILEPSNGSGQISSDFPESGKEAAELREPVKEQITEPAREPEKLSAERLPEELVRAPTDNIPVSHTLEDPEPHGSGGTTQSSPLLPQPHQRDASPPPAGPPTPPASPGPPPPTSLAPAPAPPTAPQEGEPLPCRTSPPCKWARWGWDSLLGGSPDGDSPGSDPTLGLLRHLSSDSDGAFETPESTTPVKSISPTGSQDQIPTLDEKGCGSGSVADLTLGDPASELPSFQPPTRSLSIVFDEDKPIAASGAYNIEVAPAESPSCALTRSLSLQGGELEGSDPLDSAAAAGFHARADSFSVGTDSAPATLRRPKKGRPGSLKKKPLLRQNSNPESPQPVSVSGATTPEAKRKLKPRAGSPLQSQDEPEASPATPSPGGTLRRTRKPRVDTPPPLPEETSYAGPGGGRRRPGLACRDPGRDPCAYKWDPDNFEDIDPFNSGGSKIANSPELARKPPVSAAASAGPPPSPPLPARQPSSRQDAPGAHKEPIVGDPEEQPIVGKPQAVRLEFDYSEENGETSKRASPPPKKRGKKPGAKMPLRRPKLGLKKAPPAQTEQLDNDVLAAPNGNVDDAPIPKASYKFDPEKWEDPNFNPFNSKKAIPNSPKLSRPSSDFDTNNYDDSVDPFKSSNKMASSPPKASGAFEAAAVEIDVDNDNVGELEDRNQNKPAKKKRTPIKSNTFRVKRSPKKSPTCDPSQWASLHDVDLASEPQDFPQPSDLTSFVNEGSLPHQGHVPDYEIEYMEKIGSASPPLSAKKPSLYLKLDSVSDSLTNNTCTLDSEPNSPCTGSFEEMEAQISAGMKTPVLSHRPGPEGSAGDKGRKRESEVLSRTQSTERDEQSPSQGPAEAPAPALLDRLPECDDPLQYLEPDLAETNPTAFAHKLQEELVLAALRIEALQVAEHISQCPPLSTVSPQVLR</sequence>
<feature type="compositionally biased region" description="Polar residues" evidence="1">
    <location>
        <begin position="529"/>
        <end position="543"/>
    </location>
</feature>
<name>A0AA47N040_MERPO</name>
<feature type="compositionally biased region" description="Polar residues" evidence="1">
    <location>
        <begin position="642"/>
        <end position="663"/>
    </location>
</feature>
<feature type="region of interest" description="Disordered" evidence="1">
    <location>
        <begin position="2576"/>
        <end position="2601"/>
    </location>
</feature>
<feature type="region of interest" description="Disordered" evidence="1">
    <location>
        <begin position="263"/>
        <end position="287"/>
    </location>
</feature>
<dbReference type="InterPro" id="IPR039915">
    <property type="entry name" value="TACC"/>
</dbReference>
<feature type="compositionally biased region" description="Polar residues" evidence="1">
    <location>
        <begin position="3140"/>
        <end position="3157"/>
    </location>
</feature>
<feature type="compositionally biased region" description="Polar residues" evidence="1">
    <location>
        <begin position="2809"/>
        <end position="2830"/>
    </location>
</feature>
<feature type="region of interest" description="Disordered" evidence="1">
    <location>
        <begin position="3581"/>
        <end position="3673"/>
    </location>
</feature>
<feature type="compositionally biased region" description="Polar residues" evidence="1">
    <location>
        <begin position="1796"/>
        <end position="1810"/>
    </location>
</feature>
<reference evidence="2" key="1">
    <citation type="journal article" date="2023" name="Front. Mar. Sci.">
        <title>A new Merluccius polli reference genome to investigate the effects of global change in West African waters.</title>
        <authorList>
            <person name="Mateo J.L."/>
            <person name="Blanco-Fernandez C."/>
            <person name="Garcia-Vazquez E."/>
            <person name="Machado-Schiaffino G."/>
        </authorList>
    </citation>
    <scope>NUCLEOTIDE SEQUENCE</scope>
    <source>
        <strain evidence="2">C29</strain>
        <tissue evidence="2">Fin</tissue>
    </source>
</reference>
<dbReference type="EMBL" id="JAOPHQ010001714">
    <property type="protein sequence ID" value="KAK0149817.1"/>
    <property type="molecule type" value="Genomic_DNA"/>
</dbReference>
<feature type="compositionally biased region" description="Basic and acidic residues" evidence="1">
    <location>
        <begin position="2249"/>
        <end position="2258"/>
    </location>
</feature>
<dbReference type="GO" id="GO:0021987">
    <property type="term" value="P:cerebral cortex development"/>
    <property type="evidence" value="ECO:0007669"/>
    <property type="project" value="TreeGrafter"/>
</dbReference>
<feature type="compositionally biased region" description="Polar residues" evidence="1">
    <location>
        <begin position="2081"/>
        <end position="2090"/>
    </location>
</feature>
<feature type="compositionally biased region" description="Gly residues" evidence="1">
    <location>
        <begin position="900"/>
        <end position="913"/>
    </location>
</feature>
<feature type="region of interest" description="Disordered" evidence="1">
    <location>
        <begin position="2674"/>
        <end position="3049"/>
    </location>
</feature>
<gene>
    <name evidence="2" type="primary">Tacc2_0</name>
    <name evidence="2" type="ORF">N1851_009410</name>
</gene>
<feature type="compositionally biased region" description="Basic and acidic residues" evidence="1">
    <location>
        <begin position="486"/>
        <end position="500"/>
    </location>
</feature>
<feature type="region of interest" description="Disordered" evidence="1">
    <location>
        <begin position="477"/>
        <end position="543"/>
    </location>
</feature>
<feature type="compositionally biased region" description="Basic and acidic residues" evidence="1">
    <location>
        <begin position="3626"/>
        <end position="3649"/>
    </location>
</feature>
<feature type="compositionally biased region" description="Basic residues" evidence="1">
    <location>
        <begin position="3338"/>
        <end position="3358"/>
    </location>
</feature>
<feature type="region of interest" description="Disordered" evidence="1">
    <location>
        <begin position="1759"/>
        <end position="1824"/>
    </location>
</feature>
<evidence type="ECO:0000256" key="1">
    <source>
        <dbReference type="SAM" id="MobiDB-lite"/>
    </source>
</evidence>
<feature type="region of interest" description="Disordered" evidence="1">
    <location>
        <begin position="3108"/>
        <end position="3453"/>
    </location>
</feature>
<proteinExistence type="predicted"/>
<protein>
    <submittedName>
        <fullName evidence="2">Transforming acidic coiled-coil-containing protein 2</fullName>
    </submittedName>
</protein>
<feature type="compositionally biased region" description="Basic and acidic residues" evidence="1">
    <location>
        <begin position="1765"/>
        <end position="1775"/>
    </location>
</feature>
<evidence type="ECO:0000313" key="3">
    <source>
        <dbReference type="Proteomes" id="UP001174136"/>
    </source>
</evidence>
<feature type="compositionally biased region" description="Basic and acidic residues" evidence="1">
    <location>
        <begin position="2770"/>
        <end position="2779"/>
    </location>
</feature>
<feature type="compositionally biased region" description="Basic and acidic residues" evidence="1">
    <location>
        <begin position="2674"/>
        <end position="2685"/>
    </location>
</feature>
<organism evidence="2 3">
    <name type="scientific">Merluccius polli</name>
    <name type="common">Benguela hake</name>
    <name type="synonym">Merluccius cadenati</name>
    <dbReference type="NCBI Taxonomy" id="89951"/>
    <lineage>
        <taxon>Eukaryota</taxon>
        <taxon>Metazoa</taxon>
        <taxon>Chordata</taxon>
        <taxon>Craniata</taxon>
        <taxon>Vertebrata</taxon>
        <taxon>Euteleostomi</taxon>
        <taxon>Actinopterygii</taxon>
        <taxon>Neopterygii</taxon>
        <taxon>Teleostei</taxon>
        <taxon>Neoteleostei</taxon>
        <taxon>Acanthomorphata</taxon>
        <taxon>Zeiogadaria</taxon>
        <taxon>Gadariae</taxon>
        <taxon>Gadiformes</taxon>
        <taxon>Gadoidei</taxon>
        <taxon>Merlucciidae</taxon>
        <taxon>Merluccius</taxon>
    </lineage>
</organism>
<feature type="compositionally biased region" description="Polar residues" evidence="1">
    <location>
        <begin position="44"/>
        <end position="69"/>
    </location>
</feature>
<feature type="region of interest" description="Disordered" evidence="1">
    <location>
        <begin position="1405"/>
        <end position="1432"/>
    </location>
</feature>
<feature type="compositionally biased region" description="Basic and acidic residues" evidence="1">
    <location>
        <begin position="914"/>
        <end position="926"/>
    </location>
</feature>
<accession>A0AA47N040</accession>
<feature type="region of interest" description="Disordered" evidence="1">
    <location>
        <begin position="311"/>
        <end position="335"/>
    </location>
</feature>
<feature type="region of interest" description="Disordered" evidence="1">
    <location>
        <begin position="2046"/>
        <end position="2119"/>
    </location>
</feature>